<evidence type="ECO:0000256" key="1">
    <source>
        <dbReference type="ARBA" id="ARBA00004141"/>
    </source>
</evidence>
<organism evidence="7 8">
    <name type="scientific">Reichenbachiella faecimaris</name>
    <dbReference type="NCBI Taxonomy" id="692418"/>
    <lineage>
        <taxon>Bacteria</taxon>
        <taxon>Pseudomonadati</taxon>
        <taxon>Bacteroidota</taxon>
        <taxon>Cytophagia</taxon>
        <taxon>Cytophagales</taxon>
        <taxon>Reichenbachiellaceae</taxon>
        <taxon>Reichenbachiella</taxon>
    </lineage>
</organism>
<dbReference type="InterPro" id="IPR000620">
    <property type="entry name" value="EamA_dom"/>
</dbReference>
<feature type="transmembrane region" description="Helical" evidence="5">
    <location>
        <begin position="244"/>
        <end position="263"/>
    </location>
</feature>
<evidence type="ECO:0000259" key="6">
    <source>
        <dbReference type="Pfam" id="PF00892"/>
    </source>
</evidence>
<dbReference type="PANTHER" id="PTHR32322:SF9">
    <property type="entry name" value="AMINO-ACID METABOLITE EFFLUX PUMP-RELATED"/>
    <property type="match status" value="1"/>
</dbReference>
<protein>
    <submittedName>
        <fullName evidence="7">Uncharacterized membrane protein</fullName>
    </submittedName>
</protein>
<dbReference type="Pfam" id="PF00892">
    <property type="entry name" value="EamA"/>
    <property type="match status" value="2"/>
</dbReference>
<sequence>MKLKNLLLLLFLATLWGPSFLFIKIAVVEISPITLAALRIGLAALLLNIWLLFKGYEFNKSWKFWKHVAIAGFFAHAVPFALINWGEQYIDSSIASILNGLTPLATVLIANFAIADERMTVERIVGTTLGFIGLLVLVSPELVSGVDASVLGIVAVAVAAISYGVALVYSRMHLMKEKPLYAPSSQLLVTSIYLIPFALAVEGPVVWSALSWESIGSLIILGTLGTALAFVIYYRILASASASYLSLVTYLMPIYGVALGVIFLDEILAVEAIIGAALILSGIMIANKTISIPLGRKAIKVT</sequence>
<keyword evidence="3 5" id="KW-1133">Transmembrane helix</keyword>
<dbReference type="InterPro" id="IPR037185">
    <property type="entry name" value="EmrE-like"/>
</dbReference>
<evidence type="ECO:0000313" key="8">
    <source>
        <dbReference type="Proteomes" id="UP000192472"/>
    </source>
</evidence>
<accession>A0A1W2GF12</accession>
<dbReference type="InterPro" id="IPR050638">
    <property type="entry name" value="AA-Vitamin_Transporters"/>
</dbReference>
<keyword evidence="2 5" id="KW-0812">Transmembrane</keyword>
<feature type="transmembrane region" description="Helical" evidence="5">
    <location>
        <begin position="121"/>
        <end position="138"/>
    </location>
</feature>
<evidence type="ECO:0000256" key="5">
    <source>
        <dbReference type="SAM" id="Phobius"/>
    </source>
</evidence>
<feature type="transmembrane region" description="Helical" evidence="5">
    <location>
        <begin position="64"/>
        <end position="82"/>
    </location>
</feature>
<reference evidence="7 8" key="1">
    <citation type="submission" date="2017-04" db="EMBL/GenBank/DDBJ databases">
        <authorList>
            <person name="Afonso C.L."/>
            <person name="Miller P.J."/>
            <person name="Scott M.A."/>
            <person name="Spackman E."/>
            <person name="Goraichik I."/>
            <person name="Dimitrov K.M."/>
            <person name="Suarez D.L."/>
            <person name="Swayne D.E."/>
        </authorList>
    </citation>
    <scope>NUCLEOTIDE SEQUENCE [LARGE SCALE GENOMIC DNA]</scope>
    <source>
        <strain evidence="7 8">DSM 26133</strain>
    </source>
</reference>
<dbReference type="GO" id="GO:0016020">
    <property type="term" value="C:membrane"/>
    <property type="evidence" value="ECO:0007669"/>
    <property type="project" value="UniProtKB-SubCell"/>
</dbReference>
<keyword evidence="4 5" id="KW-0472">Membrane</keyword>
<feature type="domain" description="EamA" evidence="6">
    <location>
        <begin position="151"/>
        <end position="286"/>
    </location>
</feature>
<feature type="transmembrane region" description="Helical" evidence="5">
    <location>
        <begin position="190"/>
        <end position="209"/>
    </location>
</feature>
<feature type="transmembrane region" description="Helical" evidence="5">
    <location>
        <begin position="150"/>
        <end position="169"/>
    </location>
</feature>
<feature type="transmembrane region" description="Helical" evidence="5">
    <location>
        <begin position="215"/>
        <end position="237"/>
    </location>
</feature>
<feature type="transmembrane region" description="Helical" evidence="5">
    <location>
        <begin position="269"/>
        <end position="287"/>
    </location>
</feature>
<dbReference type="Proteomes" id="UP000192472">
    <property type="component" value="Unassembled WGS sequence"/>
</dbReference>
<name>A0A1W2GF12_REIFA</name>
<dbReference type="AlphaFoldDB" id="A0A1W2GF12"/>
<feature type="domain" description="EamA" evidence="6">
    <location>
        <begin position="6"/>
        <end position="138"/>
    </location>
</feature>
<dbReference type="STRING" id="692418.SAMN04488029_2409"/>
<dbReference type="EMBL" id="FWYF01000002">
    <property type="protein sequence ID" value="SMD35235.1"/>
    <property type="molecule type" value="Genomic_DNA"/>
</dbReference>
<feature type="transmembrane region" description="Helical" evidence="5">
    <location>
        <begin position="31"/>
        <end position="52"/>
    </location>
</feature>
<dbReference type="PANTHER" id="PTHR32322">
    <property type="entry name" value="INNER MEMBRANE TRANSPORTER"/>
    <property type="match status" value="1"/>
</dbReference>
<comment type="subcellular location">
    <subcellularLocation>
        <location evidence="1">Membrane</location>
        <topology evidence="1">Multi-pass membrane protein</topology>
    </subcellularLocation>
</comment>
<evidence type="ECO:0000256" key="4">
    <source>
        <dbReference type="ARBA" id="ARBA00023136"/>
    </source>
</evidence>
<feature type="transmembrane region" description="Helical" evidence="5">
    <location>
        <begin position="94"/>
        <end position="114"/>
    </location>
</feature>
<dbReference type="OrthoDB" id="9812547at2"/>
<keyword evidence="8" id="KW-1185">Reference proteome</keyword>
<evidence type="ECO:0000256" key="3">
    <source>
        <dbReference type="ARBA" id="ARBA00022989"/>
    </source>
</evidence>
<dbReference type="RefSeq" id="WP_084373055.1">
    <property type="nucleotide sequence ID" value="NZ_FWYF01000002.1"/>
</dbReference>
<proteinExistence type="predicted"/>
<evidence type="ECO:0000313" key="7">
    <source>
        <dbReference type="EMBL" id="SMD35235.1"/>
    </source>
</evidence>
<dbReference type="SUPFAM" id="SSF103481">
    <property type="entry name" value="Multidrug resistance efflux transporter EmrE"/>
    <property type="match status" value="2"/>
</dbReference>
<evidence type="ECO:0000256" key="2">
    <source>
        <dbReference type="ARBA" id="ARBA00022692"/>
    </source>
</evidence>
<gene>
    <name evidence="7" type="ORF">SAMN04488029_2409</name>
</gene>